<keyword evidence="3" id="KW-1133">Transmembrane helix</keyword>
<name>D2JWX5_9TREE</name>
<dbReference type="PROSITE" id="PS00166">
    <property type="entry name" value="ENOYL_COA_HYDRATASE"/>
    <property type="match status" value="1"/>
</dbReference>
<dbReference type="VEuPathDB" id="FungiDB:L204_02805"/>
<dbReference type="PANTHER" id="PTHR11941:SF75">
    <property type="entry name" value="ENOYL-COA HYDRATASE_ISOMERASE FAMILY PROTEIN"/>
    <property type="match status" value="1"/>
</dbReference>
<dbReference type="PANTHER" id="PTHR11941">
    <property type="entry name" value="ENOYL-COA HYDRATASE-RELATED"/>
    <property type="match status" value="1"/>
</dbReference>
<keyword evidence="3" id="KW-0812">Transmembrane</keyword>
<accession>D2JWX5</accession>
<evidence type="ECO:0000256" key="1">
    <source>
        <dbReference type="ARBA" id="ARBA00005254"/>
    </source>
</evidence>
<dbReference type="InterPro" id="IPR029045">
    <property type="entry name" value="ClpP/crotonase-like_dom_sf"/>
</dbReference>
<feature type="transmembrane region" description="Helical" evidence="3">
    <location>
        <begin position="107"/>
        <end position="131"/>
    </location>
</feature>
<organism evidence="4">
    <name type="scientific">Cryptococcus depauperatus</name>
    <dbReference type="NCBI Taxonomy" id="5208"/>
    <lineage>
        <taxon>Eukaryota</taxon>
        <taxon>Fungi</taxon>
        <taxon>Dikarya</taxon>
        <taxon>Basidiomycota</taxon>
        <taxon>Agaricomycotina</taxon>
        <taxon>Tremellomycetes</taxon>
        <taxon>Tremellales</taxon>
        <taxon>Cryptococcaceae</taxon>
        <taxon>Cryptococcus</taxon>
    </lineage>
</organism>
<dbReference type="InterPro" id="IPR018376">
    <property type="entry name" value="Enoyl-CoA_hyd/isom_CS"/>
</dbReference>
<dbReference type="Gene3D" id="3.90.226.10">
    <property type="entry name" value="2-enoyl-CoA Hydratase, Chain A, domain 1"/>
    <property type="match status" value="1"/>
</dbReference>
<dbReference type="SUPFAM" id="SSF52096">
    <property type="entry name" value="ClpP/crotonase"/>
    <property type="match status" value="1"/>
</dbReference>
<reference evidence="4" key="1">
    <citation type="journal article" date="2010" name="PLoS ONE">
        <title>Morphological and genomic characterization of Filobasidiella depauperata: a homothallic sibling species of the pathogenic cryptococcus species complex.</title>
        <authorList>
            <person name="Rodriguez-Carres M."/>
            <person name="Findley K."/>
            <person name="Sun S."/>
            <person name="Dietrich F.S."/>
            <person name="Heitman J."/>
        </authorList>
    </citation>
    <scope>NUCLEOTIDE SEQUENCE</scope>
    <source>
        <strain evidence="4">CBS7855</strain>
    </source>
</reference>
<dbReference type="InterPro" id="IPR001753">
    <property type="entry name" value="Enoyl-CoA_hydra/iso"/>
</dbReference>
<dbReference type="GO" id="GO:0004165">
    <property type="term" value="F:delta(3)-delta(2)-enoyl-CoA isomerase activity"/>
    <property type="evidence" value="ECO:0007669"/>
    <property type="project" value="TreeGrafter"/>
</dbReference>
<protein>
    <submittedName>
        <fullName evidence="4">Putative enoyl-CoA hydratase</fullName>
    </submittedName>
</protein>
<dbReference type="VEuPathDB" id="FungiDB:L203_04096"/>
<dbReference type="CDD" id="cd06558">
    <property type="entry name" value="crotonase-like"/>
    <property type="match status" value="1"/>
</dbReference>
<dbReference type="EMBL" id="GU131350">
    <property type="protein sequence ID" value="ACZ80678.1"/>
    <property type="molecule type" value="Genomic_DNA"/>
</dbReference>
<comment type="similarity">
    <text evidence="1 2">Belongs to the enoyl-CoA hydratase/isomerase family.</text>
</comment>
<dbReference type="AlphaFoldDB" id="D2JWX5"/>
<sequence>MPKYLQLTRPAQSVWQIALDSPPDNRIVPALLEELHEALDRVEAEWRKAGGAVLDPRKRAEYAGKGAGALVFTSALQKFFSNGLDYEGSLKIEHFFERMYDPVMWRLLTFPLLTVAAINGHVFAGGMILALCCDYRIMTSGIGFMCMSELTFGAPLPHSFSSMLVSRIPHPQHLRDTLLARRWTQKELINIGLIDEVVEQQQVISRAVEYGAKEGIKVASGSWGLIKVGTVMTVI</sequence>
<evidence type="ECO:0000256" key="2">
    <source>
        <dbReference type="RuleBase" id="RU003707"/>
    </source>
</evidence>
<keyword evidence="3" id="KW-0472">Membrane</keyword>
<evidence type="ECO:0000313" key="4">
    <source>
        <dbReference type="EMBL" id="ACZ80678.1"/>
    </source>
</evidence>
<proteinExistence type="inferred from homology"/>
<dbReference type="GO" id="GO:0006635">
    <property type="term" value="P:fatty acid beta-oxidation"/>
    <property type="evidence" value="ECO:0007669"/>
    <property type="project" value="TreeGrafter"/>
</dbReference>
<evidence type="ECO:0000256" key="3">
    <source>
        <dbReference type="SAM" id="Phobius"/>
    </source>
</evidence>
<dbReference type="GO" id="GO:0005777">
    <property type="term" value="C:peroxisome"/>
    <property type="evidence" value="ECO:0007669"/>
    <property type="project" value="TreeGrafter"/>
</dbReference>
<dbReference type="Pfam" id="PF00378">
    <property type="entry name" value="ECH_1"/>
    <property type="match status" value="1"/>
</dbReference>